<dbReference type="Proteomes" id="UP000789390">
    <property type="component" value="Unassembled WGS sequence"/>
</dbReference>
<keyword evidence="1 4" id="KW-0732">Signal</keyword>
<evidence type="ECO:0000313" key="6">
    <source>
        <dbReference type="Proteomes" id="UP000789390"/>
    </source>
</evidence>
<keyword evidence="2" id="KW-0325">Glycoprotein</keyword>
<evidence type="ECO:0000313" key="5">
    <source>
        <dbReference type="EMBL" id="CAH0099508.1"/>
    </source>
</evidence>
<dbReference type="InterPro" id="IPR031424">
    <property type="entry name" value="QVR-like"/>
</dbReference>
<organism evidence="5 6">
    <name type="scientific">Daphnia galeata</name>
    <dbReference type="NCBI Taxonomy" id="27404"/>
    <lineage>
        <taxon>Eukaryota</taxon>
        <taxon>Metazoa</taxon>
        <taxon>Ecdysozoa</taxon>
        <taxon>Arthropoda</taxon>
        <taxon>Crustacea</taxon>
        <taxon>Branchiopoda</taxon>
        <taxon>Diplostraca</taxon>
        <taxon>Cladocera</taxon>
        <taxon>Anomopoda</taxon>
        <taxon>Daphniidae</taxon>
        <taxon>Daphnia</taxon>
    </lineage>
</organism>
<evidence type="ECO:0000256" key="3">
    <source>
        <dbReference type="SAM" id="Phobius"/>
    </source>
</evidence>
<dbReference type="InterPro" id="IPR045860">
    <property type="entry name" value="Snake_toxin-like_sf"/>
</dbReference>
<keyword evidence="3" id="KW-1133">Transmembrane helix</keyword>
<dbReference type="SUPFAM" id="SSF57302">
    <property type="entry name" value="Snake toxin-like"/>
    <property type="match status" value="1"/>
</dbReference>
<dbReference type="OrthoDB" id="6331275at2759"/>
<keyword evidence="6" id="KW-1185">Reference proteome</keyword>
<feature type="transmembrane region" description="Helical" evidence="3">
    <location>
        <begin position="152"/>
        <end position="171"/>
    </location>
</feature>
<reference evidence="5" key="1">
    <citation type="submission" date="2021-11" db="EMBL/GenBank/DDBJ databases">
        <authorList>
            <person name="Schell T."/>
        </authorList>
    </citation>
    <scope>NUCLEOTIDE SEQUENCE</scope>
    <source>
        <strain evidence="5">M5</strain>
    </source>
</reference>
<dbReference type="Pfam" id="PF17064">
    <property type="entry name" value="QVR"/>
    <property type="match status" value="1"/>
</dbReference>
<dbReference type="CDD" id="cd00117">
    <property type="entry name" value="TFP"/>
    <property type="match status" value="1"/>
</dbReference>
<dbReference type="PANTHER" id="PTHR33562">
    <property type="entry name" value="ATILLA, ISOFORM B-RELATED-RELATED"/>
    <property type="match status" value="1"/>
</dbReference>
<dbReference type="InterPro" id="IPR050975">
    <property type="entry name" value="Sleep_regulator"/>
</dbReference>
<proteinExistence type="predicted"/>
<dbReference type="AlphaFoldDB" id="A0A8J2WFD8"/>
<dbReference type="EMBL" id="CAKKLH010000020">
    <property type="protein sequence ID" value="CAH0099508.1"/>
    <property type="molecule type" value="Genomic_DNA"/>
</dbReference>
<evidence type="ECO:0000256" key="4">
    <source>
        <dbReference type="SAM" id="SignalP"/>
    </source>
</evidence>
<keyword evidence="3" id="KW-0472">Membrane</keyword>
<keyword evidence="3" id="KW-0812">Transmembrane</keyword>
<evidence type="ECO:0000256" key="2">
    <source>
        <dbReference type="ARBA" id="ARBA00023180"/>
    </source>
</evidence>
<evidence type="ECO:0000256" key="1">
    <source>
        <dbReference type="ARBA" id="ARBA00022729"/>
    </source>
</evidence>
<feature type="signal peptide" evidence="4">
    <location>
        <begin position="1"/>
        <end position="38"/>
    </location>
</feature>
<dbReference type="PANTHER" id="PTHR33562:SF20">
    <property type="entry name" value="PROTEIN QUIVER"/>
    <property type="match status" value="1"/>
</dbReference>
<feature type="chain" id="PRO_5035249013" description="Protein sleepless" evidence="4">
    <location>
        <begin position="39"/>
        <end position="173"/>
    </location>
</feature>
<evidence type="ECO:0008006" key="7">
    <source>
        <dbReference type="Google" id="ProtNLM"/>
    </source>
</evidence>
<comment type="caution">
    <text evidence="5">The sequence shown here is derived from an EMBL/GenBank/DDBJ whole genome shotgun (WGS) entry which is preliminary data.</text>
</comment>
<dbReference type="GO" id="GO:0030431">
    <property type="term" value="P:sleep"/>
    <property type="evidence" value="ECO:0007669"/>
    <property type="project" value="InterPro"/>
</dbReference>
<dbReference type="GO" id="GO:0032222">
    <property type="term" value="P:regulation of synaptic transmission, cholinergic"/>
    <property type="evidence" value="ECO:0007669"/>
    <property type="project" value="InterPro"/>
</dbReference>
<protein>
    <recommendedName>
        <fullName evidence="7">Protein sleepless</fullName>
    </recommendedName>
</protein>
<gene>
    <name evidence="5" type="ORF">DGAL_LOCUS1647</name>
</gene>
<sequence>MKRCAIAAPCRFHRMRIRRNFWTTFLMLSAWFPCSCLAIQCYQCGAEVGEDSFPCDIFVKAPMWRQFEVECPASPPHLCGKTITHYDDGSESSEVRGCAPAENAFQVPNRIGCGRDADSSTDQTTFCLCGTDLCNGASRLSAHILPWPMTKLSTLSLAVFMLNFLILRTFLFS</sequence>
<accession>A0A8J2WFD8</accession>
<name>A0A8J2WFD8_9CRUS</name>